<keyword evidence="3" id="KW-0808">Transferase</keyword>
<dbReference type="EMBL" id="VOLR01000006">
    <property type="protein sequence ID" value="TWX61198.1"/>
    <property type="molecule type" value="Genomic_DNA"/>
</dbReference>
<dbReference type="Pfam" id="PF13302">
    <property type="entry name" value="Acetyltransf_3"/>
    <property type="match status" value="1"/>
</dbReference>
<sequence length="179" mass="20496">MKINNSARLSYRLMSADDAELLYQLDQDPEVMRFISDGSPSSRETITNVLVPRMQKYLNPTKGWGLWQVNITETDQYIGWVLVRPMNFFSALPEFDNLELGWRFFQTSWGKGFASEAAQHIKNALAANTQYKKFSAIADEENLGSIGVMKNIGMSYVKTYLHVDPLFECNVAYYQLQNA</sequence>
<feature type="domain" description="N-acetyltransferase" evidence="1">
    <location>
        <begin position="8"/>
        <end position="154"/>
    </location>
</feature>
<dbReference type="RefSeq" id="WP_146798754.1">
    <property type="nucleotide sequence ID" value="NZ_VOLP01000007.1"/>
</dbReference>
<evidence type="ECO:0000313" key="5">
    <source>
        <dbReference type="Proteomes" id="UP000321917"/>
    </source>
</evidence>
<comment type="caution">
    <text evidence="3">The sequence shown here is derived from an EMBL/GenBank/DDBJ whole genome shotgun (WGS) entry which is preliminary data.</text>
</comment>
<dbReference type="InterPro" id="IPR016181">
    <property type="entry name" value="Acyl_CoA_acyltransferase"/>
</dbReference>
<evidence type="ECO:0000313" key="2">
    <source>
        <dbReference type="EMBL" id="TWX61198.1"/>
    </source>
</evidence>
<keyword evidence="4" id="KW-1185">Reference proteome</keyword>
<dbReference type="Gene3D" id="3.40.630.30">
    <property type="match status" value="1"/>
</dbReference>
<gene>
    <name evidence="2" type="ORF">ESZ26_05495</name>
    <name evidence="3" type="ORF">ESZ27_10520</name>
</gene>
<evidence type="ECO:0000259" key="1">
    <source>
        <dbReference type="Pfam" id="PF13302"/>
    </source>
</evidence>
<organism evidence="3 5">
    <name type="scientific">Colwellia hornerae</name>
    <dbReference type="NCBI Taxonomy" id="89402"/>
    <lineage>
        <taxon>Bacteria</taxon>
        <taxon>Pseudomonadati</taxon>
        <taxon>Pseudomonadota</taxon>
        <taxon>Gammaproteobacteria</taxon>
        <taxon>Alteromonadales</taxon>
        <taxon>Colwelliaceae</taxon>
        <taxon>Colwellia</taxon>
    </lineage>
</organism>
<protein>
    <submittedName>
        <fullName evidence="3">GNAT family N-acetyltransferase</fullName>
    </submittedName>
</protein>
<dbReference type="Proteomes" id="UP000321525">
    <property type="component" value="Unassembled WGS sequence"/>
</dbReference>
<dbReference type="InterPro" id="IPR051531">
    <property type="entry name" value="N-acetyltransferase"/>
</dbReference>
<dbReference type="Proteomes" id="UP000321917">
    <property type="component" value="Unassembled WGS sequence"/>
</dbReference>
<dbReference type="AlphaFoldDB" id="A0A5C6QCU3"/>
<dbReference type="PANTHER" id="PTHR43792:SF1">
    <property type="entry name" value="N-ACETYLTRANSFERASE DOMAIN-CONTAINING PROTEIN"/>
    <property type="match status" value="1"/>
</dbReference>
<dbReference type="EMBL" id="VOLQ01000018">
    <property type="protein sequence ID" value="TWX66452.1"/>
    <property type="molecule type" value="Genomic_DNA"/>
</dbReference>
<proteinExistence type="predicted"/>
<dbReference type="GO" id="GO:0016747">
    <property type="term" value="F:acyltransferase activity, transferring groups other than amino-acyl groups"/>
    <property type="evidence" value="ECO:0007669"/>
    <property type="project" value="InterPro"/>
</dbReference>
<name>A0A5C6QCU3_9GAMM</name>
<reference evidence="3 5" key="1">
    <citation type="submission" date="2019-07" db="EMBL/GenBank/DDBJ databases">
        <title>Genomes of sea-ice associated Colwellia species.</title>
        <authorList>
            <person name="Bowman J.P."/>
        </authorList>
    </citation>
    <scope>NUCLEOTIDE SEQUENCE [LARGE SCALE GENOMIC DNA]</scope>
    <source>
        <strain evidence="2 4">ACAM 607</strain>
        <strain evidence="3 5">IC036</strain>
    </source>
</reference>
<dbReference type="OrthoDB" id="9801656at2"/>
<dbReference type="InterPro" id="IPR000182">
    <property type="entry name" value="GNAT_dom"/>
</dbReference>
<evidence type="ECO:0000313" key="3">
    <source>
        <dbReference type="EMBL" id="TWX66452.1"/>
    </source>
</evidence>
<dbReference type="SUPFAM" id="SSF55729">
    <property type="entry name" value="Acyl-CoA N-acyltransferases (Nat)"/>
    <property type="match status" value="1"/>
</dbReference>
<accession>A0A5C6QCU3</accession>
<dbReference type="PANTHER" id="PTHR43792">
    <property type="entry name" value="GNAT FAMILY, PUTATIVE (AFU_ORTHOLOGUE AFUA_3G00765)-RELATED-RELATED"/>
    <property type="match status" value="1"/>
</dbReference>
<evidence type="ECO:0000313" key="4">
    <source>
        <dbReference type="Proteomes" id="UP000321525"/>
    </source>
</evidence>